<reference evidence="1" key="1">
    <citation type="submission" date="2021-04" db="EMBL/GenBank/DDBJ databases">
        <authorList>
            <person name="Pira H."/>
            <person name="Risdian C."/>
            <person name="Wink J."/>
        </authorList>
    </citation>
    <scope>NUCLEOTIDE SEQUENCE</scope>
    <source>
        <strain evidence="1">WHY3</strain>
    </source>
</reference>
<evidence type="ECO:0000313" key="2">
    <source>
        <dbReference type="Proteomes" id="UP001138894"/>
    </source>
</evidence>
<name>A0A9X1JS27_9FLAO</name>
<accession>A0A9X1JS27</accession>
<sequence length="157" mass="18200">MKTIKVLTIMFGILFTVNLQAQKVKIKKDIAYVDKVEYLKFDGCGTFSESCTIMNFEDEDLIVLQYHSFEKPNPIPRNPKSKTPYQSTITESYTELRFMDFELECEVQLSKKKLVKALYKSKVLNEDGTVNKEKAQKFARKYHRNVSGERPGVIITN</sequence>
<comment type="caution">
    <text evidence="1">The sequence shown here is derived from an EMBL/GenBank/DDBJ whole genome shotgun (WGS) entry which is preliminary data.</text>
</comment>
<proteinExistence type="predicted"/>
<gene>
    <name evidence="1" type="ORF">KCG49_08355</name>
</gene>
<keyword evidence="2" id="KW-1185">Reference proteome</keyword>
<dbReference type="Proteomes" id="UP001138894">
    <property type="component" value="Unassembled WGS sequence"/>
</dbReference>
<evidence type="ECO:0000313" key="1">
    <source>
        <dbReference type="EMBL" id="MBV7269197.1"/>
    </source>
</evidence>
<protein>
    <submittedName>
        <fullName evidence="1">Uncharacterized protein</fullName>
    </submittedName>
</protein>
<dbReference type="RefSeq" id="WP_218545763.1">
    <property type="nucleotide sequence ID" value="NZ_JAGSPD010000005.1"/>
</dbReference>
<dbReference type="EMBL" id="JAGSPD010000005">
    <property type="protein sequence ID" value="MBV7269197.1"/>
    <property type="molecule type" value="Genomic_DNA"/>
</dbReference>
<dbReference type="AlphaFoldDB" id="A0A9X1JS27"/>
<organism evidence="1 2">
    <name type="scientific">Winogradskyella luteola</name>
    <dbReference type="NCBI Taxonomy" id="2828330"/>
    <lineage>
        <taxon>Bacteria</taxon>
        <taxon>Pseudomonadati</taxon>
        <taxon>Bacteroidota</taxon>
        <taxon>Flavobacteriia</taxon>
        <taxon>Flavobacteriales</taxon>
        <taxon>Flavobacteriaceae</taxon>
        <taxon>Winogradskyella</taxon>
    </lineage>
</organism>